<dbReference type="STRING" id="439228.SAMN06295920_104340"/>
<dbReference type="PANTHER" id="PTHR46796">
    <property type="entry name" value="HTH-TYPE TRANSCRIPTIONAL ACTIVATOR RHAS-RELATED"/>
    <property type="match status" value="1"/>
</dbReference>
<evidence type="ECO:0000313" key="5">
    <source>
        <dbReference type="EMBL" id="SKB63321.1"/>
    </source>
</evidence>
<dbReference type="PRINTS" id="PR00032">
    <property type="entry name" value="HTHARAC"/>
</dbReference>
<dbReference type="Pfam" id="PF12833">
    <property type="entry name" value="HTH_18"/>
    <property type="match status" value="1"/>
</dbReference>
<dbReference type="SMART" id="SM00342">
    <property type="entry name" value="HTH_ARAC"/>
    <property type="match status" value="1"/>
</dbReference>
<evidence type="ECO:0000259" key="4">
    <source>
        <dbReference type="PROSITE" id="PS01124"/>
    </source>
</evidence>
<dbReference type="GO" id="GO:0003700">
    <property type="term" value="F:DNA-binding transcription factor activity"/>
    <property type="evidence" value="ECO:0007669"/>
    <property type="project" value="InterPro"/>
</dbReference>
<name>A0A1T5CVG8_9SPHN</name>
<dbReference type="Pfam" id="PF14525">
    <property type="entry name" value="AraC_binding_2"/>
    <property type="match status" value="1"/>
</dbReference>
<organism evidence="5 6">
    <name type="scientific">Rhizorhabdus histidinilytica</name>
    <dbReference type="NCBI Taxonomy" id="439228"/>
    <lineage>
        <taxon>Bacteria</taxon>
        <taxon>Pseudomonadati</taxon>
        <taxon>Pseudomonadota</taxon>
        <taxon>Alphaproteobacteria</taxon>
        <taxon>Sphingomonadales</taxon>
        <taxon>Sphingomonadaceae</taxon>
        <taxon>Rhizorhabdus</taxon>
    </lineage>
</organism>
<keyword evidence="3" id="KW-0804">Transcription</keyword>
<keyword evidence="6" id="KW-1185">Reference proteome</keyword>
<dbReference type="Proteomes" id="UP000189818">
    <property type="component" value="Unassembled WGS sequence"/>
</dbReference>
<dbReference type="SUPFAM" id="SSF46689">
    <property type="entry name" value="Homeodomain-like"/>
    <property type="match status" value="1"/>
</dbReference>
<keyword evidence="1" id="KW-0805">Transcription regulation</keyword>
<dbReference type="AlphaFoldDB" id="A0A1T5CVG8"/>
<dbReference type="PANTHER" id="PTHR46796:SF6">
    <property type="entry name" value="ARAC SUBFAMILY"/>
    <property type="match status" value="1"/>
</dbReference>
<dbReference type="InterPro" id="IPR020449">
    <property type="entry name" value="Tscrpt_reg_AraC-type_HTH"/>
</dbReference>
<feature type="domain" description="HTH araC/xylS-type" evidence="4">
    <location>
        <begin position="207"/>
        <end position="307"/>
    </location>
</feature>
<evidence type="ECO:0000313" key="6">
    <source>
        <dbReference type="Proteomes" id="UP000189818"/>
    </source>
</evidence>
<dbReference type="InterPro" id="IPR035418">
    <property type="entry name" value="AraC-bd_2"/>
</dbReference>
<proteinExistence type="predicted"/>
<dbReference type="PROSITE" id="PS01124">
    <property type="entry name" value="HTH_ARAC_FAMILY_2"/>
    <property type="match status" value="1"/>
</dbReference>
<dbReference type="PROSITE" id="PS00041">
    <property type="entry name" value="HTH_ARAC_FAMILY_1"/>
    <property type="match status" value="1"/>
</dbReference>
<keyword evidence="2" id="KW-0238">DNA-binding</keyword>
<gene>
    <name evidence="5" type="ORF">SAMN06295920_104340</name>
</gene>
<dbReference type="InterPro" id="IPR050204">
    <property type="entry name" value="AraC_XylS_family_regulators"/>
</dbReference>
<reference evidence="6" key="1">
    <citation type="submission" date="2017-02" db="EMBL/GenBank/DDBJ databases">
        <authorList>
            <person name="Varghese N."/>
            <person name="Submissions S."/>
        </authorList>
    </citation>
    <scope>NUCLEOTIDE SEQUENCE [LARGE SCALE GENOMIC DNA]</scope>
    <source>
        <strain evidence="6">UM2</strain>
    </source>
</reference>
<protein>
    <submittedName>
        <fullName evidence="5">Transcriptional regulator, AraC family</fullName>
    </submittedName>
</protein>
<dbReference type="GO" id="GO:0043565">
    <property type="term" value="F:sequence-specific DNA binding"/>
    <property type="evidence" value="ECO:0007669"/>
    <property type="project" value="InterPro"/>
</dbReference>
<evidence type="ECO:0000256" key="1">
    <source>
        <dbReference type="ARBA" id="ARBA00023015"/>
    </source>
</evidence>
<dbReference type="RefSeq" id="WP_079648229.1">
    <property type="nucleotide sequence ID" value="NZ_FUYM01000004.1"/>
</dbReference>
<dbReference type="EMBL" id="FUYM01000004">
    <property type="protein sequence ID" value="SKB63321.1"/>
    <property type="molecule type" value="Genomic_DNA"/>
</dbReference>
<dbReference type="OrthoDB" id="7191628at2"/>
<dbReference type="InterPro" id="IPR009057">
    <property type="entry name" value="Homeodomain-like_sf"/>
</dbReference>
<dbReference type="Gene3D" id="1.10.10.60">
    <property type="entry name" value="Homeodomain-like"/>
    <property type="match status" value="1"/>
</dbReference>
<evidence type="ECO:0000256" key="3">
    <source>
        <dbReference type="ARBA" id="ARBA00023163"/>
    </source>
</evidence>
<accession>A0A1T5CVG8</accession>
<evidence type="ECO:0000256" key="2">
    <source>
        <dbReference type="ARBA" id="ARBA00023125"/>
    </source>
</evidence>
<dbReference type="InterPro" id="IPR018060">
    <property type="entry name" value="HTH_AraC"/>
</dbReference>
<sequence length="307" mass="34136">MGSMPTSSDASQFASSLRAAYGVYDTEPTSSAIRSAGTLTPVSRGPFEGYLVHANAVRSRRPALRDRWEECAFILMPLAGDIHVDHYDRQNVLTAGDMVLMDSHAPSTIDAFGRNRSVVLAMPRSSVSQLRPDSDRLFGRRLQGRKGIGNMLSAMLASIVDADAEEEMDARDSMLTLSVTMSLLDRLIENRPDSDSHRRSRAEAEIGKMRSWVVEHAADPDMSIETLARRFALSRRSLYRLFGEVGATPRQWLADVRLDEARKWLVAGDPRFRTVSQVAFAAGFNDSSHFSRLFKRRFGVLPGSLAR</sequence>
<dbReference type="InterPro" id="IPR018062">
    <property type="entry name" value="HTH_AraC-typ_CS"/>
</dbReference>